<proteinExistence type="predicted"/>
<accession>A0AAN6GQC7</accession>
<feature type="compositionally biased region" description="Basic and acidic residues" evidence="1">
    <location>
        <begin position="166"/>
        <end position="180"/>
    </location>
</feature>
<evidence type="ECO:0000313" key="2">
    <source>
        <dbReference type="EMBL" id="KAK0550860.1"/>
    </source>
</evidence>
<dbReference type="AlphaFoldDB" id="A0AAN6GQC7"/>
<feature type="region of interest" description="Disordered" evidence="1">
    <location>
        <begin position="444"/>
        <end position="677"/>
    </location>
</feature>
<feature type="compositionally biased region" description="Basic and acidic residues" evidence="1">
    <location>
        <begin position="350"/>
        <end position="359"/>
    </location>
</feature>
<feature type="compositionally biased region" description="Polar residues" evidence="1">
    <location>
        <begin position="236"/>
        <end position="247"/>
    </location>
</feature>
<feature type="compositionally biased region" description="Polar residues" evidence="1">
    <location>
        <begin position="508"/>
        <end position="518"/>
    </location>
</feature>
<feature type="region of interest" description="Disordered" evidence="1">
    <location>
        <begin position="736"/>
        <end position="906"/>
    </location>
</feature>
<feature type="region of interest" description="Disordered" evidence="1">
    <location>
        <begin position="408"/>
        <end position="432"/>
    </location>
</feature>
<evidence type="ECO:0000256" key="1">
    <source>
        <dbReference type="SAM" id="MobiDB-lite"/>
    </source>
</evidence>
<dbReference type="EMBL" id="JAPDMZ010000086">
    <property type="protein sequence ID" value="KAK0550860.1"/>
    <property type="molecule type" value="Genomic_DNA"/>
</dbReference>
<dbReference type="Proteomes" id="UP001176517">
    <property type="component" value="Unassembled WGS sequence"/>
</dbReference>
<organism evidence="2 3">
    <name type="scientific">Tilletia horrida</name>
    <dbReference type="NCBI Taxonomy" id="155126"/>
    <lineage>
        <taxon>Eukaryota</taxon>
        <taxon>Fungi</taxon>
        <taxon>Dikarya</taxon>
        <taxon>Basidiomycota</taxon>
        <taxon>Ustilaginomycotina</taxon>
        <taxon>Exobasidiomycetes</taxon>
        <taxon>Tilletiales</taxon>
        <taxon>Tilletiaceae</taxon>
        <taxon>Tilletia</taxon>
    </lineage>
</organism>
<name>A0AAN6GQC7_9BASI</name>
<feature type="compositionally biased region" description="Basic and acidic residues" evidence="1">
    <location>
        <begin position="455"/>
        <end position="486"/>
    </location>
</feature>
<feature type="compositionally biased region" description="Low complexity" evidence="1">
    <location>
        <begin position="310"/>
        <end position="323"/>
    </location>
</feature>
<feature type="compositionally biased region" description="Basic residues" evidence="1">
    <location>
        <begin position="299"/>
        <end position="309"/>
    </location>
</feature>
<feature type="compositionally biased region" description="Low complexity" evidence="1">
    <location>
        <begin position="605"/>
        <end position="621"/>
    </location>
</feature>
<gene>
    <name evidence="2" type="ORF">OC846_003521</name>
</gene>
<feature type="compositionally biased region" description="Low complexity" evidence="1">
    <location>
        <begin position="204"/>
        <end position="222"/>
    </location>
</feature>
<feature type="compositionally biased region" description="Low complexity" evidence="1">
    <location>
        <begin position="286"/>
        <end position="298"/>
    </location>
</feature>
<protein>
    <submittedName>
        <fullName evidence="2">Uncharacterized protein</fullName>
    </submittedName>
</protein>
<comment type="caution">
    <text evidence="2">The sequence shown here is derived from an EMBL/GenBank/DDBJ whole genome shotgun (WGS) entry which is preliminary data.</text>
</comment>
<reference evidence="2" key="1">
    <citation type="journal article" date="2023" name="PhytoFront">
        <title>Draft Genome Resources of Seven Strains of Tilletia horrida, Causal Agent of Kernel Smut of Rice.</title>
        <authorList>
            <person name="Khanal S."/>
            <person name="Antony Babu S."/>
            <person name="Zhou X.G."/>
        </authorList>
    </citation>
    <scope>NUCLEOTIDE SEQUENCE</scope>
    <source>
        <strain evidence="2">TX6</strain>
    </source>
</reference>
<feature type="compositionally biased region" description="Low complexity" evidence="1">
    <location>
        <begin position="827"/>
        <end position="840"/>
    </location>
</feature>
<feature type="compositionally biased region" description="Polar residues" evidence="1">
    <location>
        <begin position="96"/>
        <end position="105"/>
    </location>
</feature>
<feature type="compositionally biased region" description="Low complexity" evidence="1">
    <location>
        <begin position="885"/>
        <end position="906"/>
    </location>
</feature>
<feature type="compositionally biased region" description="Acidic residues" evidence="1">
    <location>
        <begin position="83"/>
        <end position="95"/>
    </location>
</feature>
<feature type="region of interest" description="Disordered" evidence="1">
    <location>
        <begin position="23"/>
        <end position="359"/>
    </location>
</feature>
<evidence type="ECO:0000313" key="3">
    <source>
        <dbReference type="Proteomes" id="UP001176517"/>
    </source>
</evidence>
<keyword evidence="3" id="KW-1185">Reference proteome</keyword>
<feature type="compositionally biased region" description="Low complexity" evidence="1">
    <location>
        <begin position="657"/>
        <end position="677"/>
    </location>
</feature>
<sequence>MPTLSTPPASAAIVPNRFRKLSFSDNQPIVPSPLHTELAHATDDGITPSTTTRSPLDDPEPGSPIAKRLAALQLNTVKRALADEDDKDDDDDDEANTTPTSSIYTPSEAAESELSRTSYESSVLAPISEAPDSSFTSAASDPDPDTTPVVNTPKTAPLSFLGTPPRNHDEHKADRADHPTLRITRAGSSDRGSVLDEEDVATPTSSIIRSRSDSAMSSATSSKTGSHLASDERSSAGVNGTNANTSDANPSATSSAAQTAAATSATTATPSTNLARSGSGRRLSCPTKASSPAASATKTKLRPCFRRRASAQSTSALSTTSSSDIDDGLHPQAHHRGRSVRFSPGPPQEVRTHSPVEYDRKSCTVNHRLTMEDVEEMRKMEMGLGLLEAKWAAAAACKAASAPSPASAAASKIHHPSPCSEDDDSSASSPKGCEAEIKFHSAAGVAGMRRSQRPSWEREQEWDGYDRDRGDRRWDRERTLDSRIRVDGSGPMLSPHASGAGGRLGLTRQYSAGGSNPNLAPPLGSSGLARRGTVTRTTSASVYNRADYSDSSESEYEMPYASSVRARVAGPAVGGSSSSSSSSSTSEPMLGGGRAASSKSLSTWSAPMTSAPPMSSSLTSPGPATEGGAGCGAIWQPPDRCRNGYSGGWPGQHAASRRGGSSSGSSSSGPGSSVGMSASCSLPSAFGAASTSGAPGASGSAGAGATNSIIARFGLNSPPPPLPGGVAAANAAAAPPLTDHYHSGWGSGSLSNHSSPGTGGGGAMSGYAPGGYVSHCGRRSPLIFPSRSGGGTGGPSNRAGPVGVGDSPIPSFKRTPPDQLEDESGHSTASASPPTPSKTASHLHGRDADRLVDGGGGTITTKTNIGGGKLSSDPGSKWMSEMDRSSPISSTLSSSSCAGSASGYDSPASEFCYESGSEYDLVG</sequence>
<feature type="compositionally biased region" description="Low complexity" evidence="1">
    <location>
        <begin position="248"/>
        <end position="273"/>
    </location>
</feature>
<feature type="compositionally biased region" description="Low complexity" evidence="1">
    <location>
        <begin position="561"/>
        <end position="586"/>
    </location>
</feature>